<dbReference type="EMBL" id="JAACXV010000121">
    <property type="protein sequence ID" value="KAF7283293.1"/>
    <property type="molecule type" value="Genomic_DNA"/>
</dbReference>
<protein>
    <submittedName>
        <fullName evidence="1">Uncharacterized protein</fullName>
    </submittedName>
</protein>
<reference evidence="1" key="1">
    <citation type="submission" date="2020-08" db="EMBL/GenBank/DDBJ databases">
        <title>Genome sequencing and assembly of the red palm weevil Rhynchophorus ferrugineus.</title>
        <authorList>
            <person name="Dias G.B."/>
            <person name="Bergman C.M."/>
            <person name="Manee M."/>
        </authorList>
    </citation>
    <scope>NUCLEOTIDE SEQUENCE</scope>
    <source>
        <strain evidence="1">AA-2017</strain>
        <tissue evidence="1">Whole larva</tissue>
    </source>
</reference>
<dbReference type="Proteomes" id="UP000625711">
    <property type="component" value="Unassembled WGS sequence"/>
</dbReference>
<comment type="caution">
    <text evidence="1">The sequence shown here is derived from an EMBL/GenBank/DDBJ whole genome shotgun (WGS) entry which is preliminary data.</text>
</comment>
<keyword evidence="2" id="KW-1185">Reference proteome</keyword>
<name>A0A834IQQ2_RHYFE</name>
<evidence type="ECO:0000313" key="1">
    <source>
        <dbReference type="EMBL" id="KAF7283293.1"/>
    </source>
</evidence>
<accession>A0A834IQQ2</accession>
<organism evidence="1 2">
    <name type="scientific">Rhynchophorus ferrugineus</name>
    <name type="common">Red palm weevil</name>
    <name type="synonym">Curculio ferrugineus</name>
    <dbReference type="NCBI Taxonomy" id="354439"/>
    <lineage>
        <taxon>Eukaryota</taxon>
        <taxon>Metazoa</taxon>
        <taxon>Ecdysozoa</taxon>
        <taxon>Arthropoda</taxon>
        <taxon>Hexapoda</taxon>
        <taxon>Insecta</taxon>
        <taxon>Pterygota</taxon>
        <taxon>Neoptera</taxon>
        <taxon>Endopterygota</taxon>
        <taxon>Coleoptera</taxon>
        <taxon>Polyphaga</taxon>
        <taxon>Cucujiformia</taxon>
        <taxon>Curculionidae</taxon>
        <taxon>Dryophthorinae</taxon>
        <taxon>Rhynchophorus</taxon>
    </lineage>
</organism>
<gene>
    <name evidence="1" type="ORF">GWI33_001010</name>
</gene>
<sequence length="78" mass="9089">MLRLAFPLTRDVSFVSWPPRPPGHDARAPDTSYQPRRDTCKAIHLTDVRRPSSAYKTEHLHGFIYDLNRTVRRETAEN</sequence>
<evidence type="ECO:0000313" key="2">
    <source>
        <dbReference type="Proteomes" id="UP000625711"/>
    </source>
</evidence>
<dbReference type="AlphaFoldDB" id="A0A834IQQ2"/>
<proteinExistence type="predicted"/>